<keyword evidence="1" id="KW-0723">Serine/threonine-protein kinase</keyword>
<feature type="compositionally biased region" description="Low complexity" evidence="6">
    <location>
        <begin position="2842"/>
        <end position="2855"/>
    </location>
</feature>
<feature type="region of interest" description="Disordered" evidence="6">
    <location>
        <begin position="539"/>
        <end position="578"/>
    </location>
</feature>
<evidence type="ECO:0000256" key="3">
    <source>
        <dbReference type="ARBA" id="ARBA00022741"/>
    </source>
</evidence>
<feature type="compositionally biased region" description="Basic and acidic residues" evidence="6">
    <location>
        <begin position="2786"/>
        <end position="2809"/>
    </location>
</feature>
<evidence type="ECO:0000313" key="9">
    <source>
        <dbReference type="Proteomes" id="UP001497644"/>
    </source>
</evidence>
<keyword evidence="9" id="KW-1185">Reference proteome</keyword>
<feature type="compositionally biased region" description="Basic and acidic residues" evidence="6">
    <location>
        <begin position="3515"/>
        <end position="3535"/>
    </location>
</feature>
<feature type="compositionally biased region" description="Polar residues" evidence="6">
    <location>
        <begin position="927"/>
        <end position="941"/>
    </location>
</feature>
<accession>A0AAV2NFV8</accession>
<evidence type="ECO:0000256" key="1">
    <source>
        <dbReference type="ARBA" id="ARBA00022527"/>
    </source>
</evidence>
<sequence length="3749" mass="419217">MNYSGNMPDWHQYNPSQSGINDVTSTAQNVNSGHLSFISSISPTCPTQLNSLNLSSEGFEKHQSDPNFNPRHFQPHLSSNISHGHNAAADNTPLSSMVQMQNCIGHYGPSNTRNPMVDNPMDPRNAPIGGLNEELGYRNNQVSLNRPISHLNGPNVMNMNAPPHGSIGPPRNSNVTSHAANRTAGPPPPSFVPCKGMCCNTDPNISYQQWEKYCSYQNNPPYRENIRSSAGYQADARRFNSDSYNFRKDNFDGKETLSSVVPPPNGPNADHRRNFSDFKYRKDRLVSRNYPPSSGMLQNYPMQSYNYTGEYQKYPYNVKEYSKMSGMNVPNQGMVKHQEQGFAMPQQKQYNSKQIPYQNNGGTMMPSGMPSATNVPNPSMIPSAQNTYFNSQYQRNLPTETTHDCHETGADNVSMVNRMQASQARHAPPLSPAQYQAYQQNIARHRFAMENNLKNLMANRIPGSQSHSEYKDCLQRYRELLKFQQSVTYQGPTLQQTPPCVTASTVNTSAIPPINLQFDQNGVLINSNYMSEAFPRIQQAPPVNPQAPLDNSADKQAGKRDGNSVPEITASHNVQKPERLISQQHNGGLAAAALCSEASVQKQDGYPAQKSLDQSRFQMQKTPGSENFNNLGTNDTAVRQKMSKEFADKPELDVRQFLATWDESADEDGANAILSDSTPVVVVGYENVNLSAKTLEDLNGSKSEGITSNVITFENQDKNGNIDVVPAQDCLTISYSAAENNEMSKDSTCKEIISKESIVRPGSHIIQCISNGPDEVPTIHIVDNLEIGSILQVANGQTVAETLEGQEAVSFFREGTEVAASAMPTLAEIDKKTTESGKSAATEYNDLETLSKVIVEGSPPPKTVEDTSRTSRINDSEIAAAVLPTSVKDNNNVLDVAQDMNLKKQSSFASEESHNPDDISLPDLPTSECTPISTTLNTPIHSDNEESSEESRVDDLTISTNPIEIIQNSPMISFTQSPTKGDPYDHLSSDAGNKSIDSSEGEYRAENHRFKNDGDNSMLDHDTVLGAFEFSTNINKNESTMIAKNGKERASTSENLKNNNEKAFTLHADGAENAETSGMRMTLTSASEYELKIVGSTGMQQNKPMRNYKNSTTTERRANESQAATSSADAHKQLQVLPETSAKAALRYTNSMELNNIALQNITSDPGDPVELDRDRDINYSERRSMSTCQTLTTSTINLLPINSRSTVEDACSTKIVKSISSTISHSTKHSTLSSDKSRKSETFTGDKFAKEDSPLERNFKKKTGKIDARDSKNSRHDTQADRKKSISDEQRNSRKRRCLSVENTADKLCGETIVHHNKHTQEAATRKDKSYSVESLRESDVSHNKPRVIDNVSIDDSGERMRLLKEYRRMKYKSSNVGLQNKNKDTQEGSDYKNKKLHHSSPNPDELSLQLPSNKQVYQKDVARLKSSEEQERKRAGSILKTFVTKNINPDFAIQVTNVNLKLKDNDHQTESQHLEEEAKNSGPRDAIKIEINVSCTERNTTEKLLHENIKNAVAETIGHLTNSISNGARSNTTGITEIQCDKKTVCDKAADCRDYERRNRSPAALTEMSTTYTEDPINTEVVKHNAVSAAYKEDSTKLDETSGSLKKRRGSLLEGELINDIYEDKGNVDTEAEPETSNALETSKSEQTTIRRRSLHEEADRKVAAVNFCSEELKTFSDNSPCVGSSSRNVSVQRKEHQEMTAAPLCRNARSFQDDIASKLNAIPSTSSSTVDPSLENANYDNPVHFDYNHFDVAPNENADPSAKRIDRWKRSKRDDGRFGNFDLYETASGYVNPTFFGADELENLNTVPVYTTKDGKITYSPNPRFTYRELIMEARANESYDNARESYFARSPSYDYYNCSKLRKVFKRNRDVASIAGRKREISPVDAKSTARHIDHLPNKNAVHKSALCASKTPRNTSHLEFFNDDADKLYTNRSSQQESKENNRKNIVDLSFLEKQYNLDSETACSVKHCKTKVFTDNLAYEKGHGESSVFDSNLFLAPRPIWEETMESVKSYSSHVDRRNSDNLKELNFSEIFAAQKRQDSFPLLSAEQNSSDNGNRKAICTMANEPVMHRPACDYIDDLNSIRDDVSQCEQLDIVPHNKEENECNNQNDTLATDVNNKSADMLDTSLNMQKNDEYAKKQEAQSDEINPMKSNDLFTEKEQSSPKVADEKMYDSKKDQCSTNYVKDEEILIRSHLVKDDTHVRCTPASPKEDKSDVVDANAKQISNENCVEVASTFELSAESKNMLDESKCTETVKDSTLTLNKQEDEIKNDSVKDNSDSPVSQEIVHQHDSSALIDRKDSEEVAPAMESNIATEIGQITNGQDDEQNSTICKLNESIISQIPSDIVSIEQPLDEEGDEQQKLESDGQEAEVLSKDQGNDEVDHCSTAIIISTPAVTLDLPAEENICDLFANEKREQNISEFTVIRSIINGDKKQHQEEPETKENPGDCDISIDSKLLCIDSSDCGIYAEDRCPLVQMSEHDFTEENSMVPMEWETSQIQEDAVNRLCSIDESSIDFTGAASPLQGANSLLDNLSLSRTSIVKESRVFEEAIAEIASKPNDESDVSAVELAPMIEESKATPTNNDESKEQDQVSSSSYEKVAYLRATDCNANTKIVPKLVIKKSEASSKFVTKMGTSSVTQLDSTINKSIFKPGCQPKIPKMIIRNARSRPGTPSIEAVHEEAPPVQVNISDRTLLTNEELYENDSENSLQDSNNYRNKIPKMKIKLDEKHSNKIVRAEDTTEVCVKRKSAKKTVPKVKIKGSSRNDLADNSVCGSTISQESKDPGRYEEKIRVLKLRKQERNRSSSPEVTGRKRQSSCHPEVPLKKCKRSGRDETGYSTRRSSSSDSMRTIASKCETRKNHLVRISKKIPKVIIKRTSASAEFKCELSKGCKNVIAKSAKWQPEVKLERYRILDSMVKDLKLTLSSISLRTIDNIFSSHKDGGHRRKKEGDYKLSRSNSTSDLLPVKCKQRRMSDYDCRKGNDASSFVASRDTDSRDVKIRITPKKNRSYRKSTDECQKDNKRRSRSRDNNPRAEVDVPLSDKEINRLFEKSSTEKKAALQCDEHKSGSFVIDHEHSNDSTDFKLALKELKTTSKMESGLVKVPDLNETFSEVVDLRTDKEQKEQDDDDDDDVFLDKDDNNKIVIKKERLSSFDDVANDCTLQDDIGSLKDDPASMLGNFEMDNNSVIKIESSDESQSTIEILPASPDGTGELESHMIEDGDSEQLYSADAIPTQFELELEITDTDLLDVPMPKLDPVTDYSSRRVSTEESCGDQTLKITRCNKFETSSRSKSLLENDKHVAEIDISGDNRSVLENNSVGSVKEISSRSSCDKAVASTVTRDNFCCNDSLIKEVLAAKETLKKCLSKSRCESQNNARPKTAAEKKQGSSFDLNSLSETTYSSDASSQGCLNDVTSQKGSTPAASRSDKTENISNAEKSDKKHSKQSKNSFVKRKTKSLEKNDKADTKETIEDTRESTTISLRAFKRFGKAASNESLIRTIYLSEKRKKDLTEQNDDVRLQDPQRREENKLASYKIPKISKSTDQESDTNDNTKEIKTKEDNMPILEPEITVNFDENCDRDSSRSPPVITIQDNEDLDIAESKLMDDKVIMSSDKVENDAKDVNEKSEVSVANFITQLAYHEKATIKHRRYCNLCERWFPTTSRHRRHLAGYQHRHIELTQRRSIHALFMLFTGKPCPRLLPANVARSDCSVGELTPLQIAVQDVIKSFDCTQQSPKKQNDIDK</sequence>
<dbReference type="InterPro" id="IPR013087">
    <property type="entry name" value="Znf_C2H2_type"/>
</dbReference>
<feature type="region of interest" description="Disordered" evidence="6">
    <location>
        <begin position="1320"/>
        <end position="1345"/>
    </location>
</feature>
<feature type="region of interest" description="Disordered" evidence="6">
    <location>
        <begin position="1629"/>
        <end position="1653"/>
    </location>
</feature>
<feature type="region of interest" description="Disordered" evidence="6">
    <location>
        <begin position="2942"/>
        <end position="2972"/>
    </location>
</feature>
<feature type="compositionally biased region" description="Polar residues" evidence="6">
    <location>
        <begin position="1100"/>
        <end position="1113"/>
    </location>
</feature>
<evidence type="ECO:0000256" key="5">
    <source>
        <dbReference type="ARBA" id="ARBA00022840"/>
    </source>
</evidence>
<feature type="region of interest" description="Disordered" evidence="6">
    <location>
        <begin position="255"/>
        <end position="274"/>
    </location>
</feature>
<feature type="compositionally biased region" description="Low complexity" evidence="6">
    <location>
        <begin position="1223"/>
        <end position="1235"/>
    </location>
</feature>
<evidence type="ECO:0000256" key="4">
    <source>
        <dbReference type="ARBA" id="ARBA00022777"/>
    </source>
</evidence>
<dbReference type="GO" id="GO:0004674">
    <property type="term" value="F:protein serine/threonine kinase activity"/>
    <property type="evidence" value="ECO:0007669"/>
    <property type="project" value="UniProtKB-KW"/>
</dbReference>
<keyword evidence="2" id="KW-0808">Transferase</keyword>
<keyword evidence="3" id="KW-0547">Nucleotide-binding</keyword>
<feature type="region of interest" description="Disordered" evidence="6">
    <location>
        <begin position="904"/>
        <end position="955"/>
    </location>
</feature>
<gene>
    <name evidence="8" type="ORF">LPLAT_LOCUS4827</name>
</gene>
<feature type="compositionally biased region" description="Basic residues" evidence="6">
    <location>
        <begin position="3008"/>
        <end position="3017"/>
    </location>
</feature>
<feature type="compositionally biased region" description="Basic and acidic residues" evidence="6">
    <location>
        <begin position="552"/>
        <end position="562"/>
    </location>
</feature>
<feature type="compositionally biased region" description="Basic and acidic residues" evidence="6">
    <location>
        <begin position="3033"/>
        <end position="3044"/>
    </location>
</feature>
<dbReference type="GO" id="GO:0005524">
    <property type="term" value="F:ATP binding"/>
    <property type="evidence" value="ECO:0007669"/>
    <property type="project" value="UniProtKB-KW"/>
</dbReference>
<feature type="region of interest" description="Disordered" evidence="6">
    <location>
        <begin position="3378"/>
        <end position="3481"/>
    </location>
</feature>
<feature type="region of interest" description="Disordered" evidence="6">
    <location>
        <begin position="2359"/>
        <end position="2384"/>
    </location>
</feature>
<dbReference type="PROSITE" id="PS51285">
    <property type="entry name" value="AGC_KINASE_CTER"/>
    <property type="match status" value="1"/>
</dbReference>
<feature type="region of interest" description="Disordered" evidence="6">
    <location>
        <begin position="605"/>
        <end position="633"/>
    </location>
</feature>
<feature type="compositionally biased region" description="Basic residues" evidence="6">
    <location>
        <begin position="2754"/>
        <end position="2767"/>
    </location>
</feature>
<feature type="compositionally biased region" description="Polar residues" evidence="6">
    <location>
        <begin position="171"/>
        <end position="180"/>
    </location>
</feature>
<evidence type="ECO:0000256" key="6">
    <source>
        <dbReference type="SAM" id="MobiDB-lite"/>
    </source>
</evidence>
<dbReference type="InterPro" id="IPR000961">
    <property type="entry name" value="AGC-kinase_C"/>
</dbReference>
<evidence type="ECO:0000256" key="2">
    <source>
        <dbReference type="ARBA" id="ARBA00022679"/>
    </source>
</evidence>
<feature type="compositionally biased region" description="Polar residues" evidence="6">
    <location>
        <begin position="1637"/>
        <end position="1650"/>
    </location>
</feature>
<organism evidence="8 9">
    <name type="scientific">Lasius platythorax</name>
    <dbReference type="NCBI Taxonomy" id="488582"/>
    <lineage>
        <taxon>Eukaryota</taxon>
        <taxon>Metazoa</taxon>
        <taxon>Ecdysozoa</taxon>
        <taxon>Arthropoda</taxon>
        <taxon>Hexapoda</taxon>
        <taxon>Insecta</taxon>
        <taxon>Pterygota</taxon>
        <taxon>Neoptera</taxon>
        <taxon>Endopterygota</taxon>
        <taxon>Hymenoptera</taxon>
        <taxon>Apocrita</taxon>
        <taxon>Aculeata</taxon>
        <taxon>Formicoidea</taxon>
        <taxon>Formicidae</taxon>
        <taxon>Formicinae</taxon>
        <taxon>Lasius</taxon>
        <taxon>Lasius</taxon>
    </lineage>
</organism>
<feature type="region of interest" description="Disordered" evidence="6">
    <location>
        <begin position="1100"/>
        <end position="1131"/>
    </location>
</feature>
<dbReference type="Proteomes" id="UP001497644">
    <property type="component" value="Chromosome 15"/>
</dbReference>
<dbReference type="EMBL" id="OZ034838">
    <property type="protein sequence ID" value="CAL1679086.1"/>
    <property type="molecule type" value="Genomic_DNA"/>
</dbReference>
<feature type="compositionally biased region" description="Basic and acidic residues" evidence="6">
    <location>
        <begin position="3462"/>
        <end position="3481"/>
    </location>
</feature>
<name>A0AAV2NFV8_9HYME</name>
<feature type="compositionally biased region" description="Basic and acidic residues" evidence="6">
    <location>
        <begin position="1383"/>
        <end position="1395"/>
    </location>
</feature>
<feature type="region of interest" description="Disordered" evidence="6">
    <location>
        <begin position="3515"/>
        <end position="3562"/>
    </location>
</feature>
<proteinExistence type="predicted"/>
<feature type="compositionally biased region" description="Basic and acidic residues" evidence="6">
    <location>
        <begin position="2269"/>
        <end position="2283"/>
    </location>
</feature>
<feature type="region of interest" description="Disordered" evidence="6">
    <location>
        <begin position="3008"/>
        <end position="3044"/>
    </location>
</feature>
<reference evidence="8" key="1">
    <citation type="submission" date="2024-04" db="EMBL/GenBank/DDBJ databases">
        <authorList>
            <consortium name="Molecular Ecology Group"/>
        </authorList>
    </citation>
    <scope>NUCLEOTIDE SEQUENCE</scope>
</reference>
<feature type="region of interest" description="Disordered" evidence="6">
    <location>
        <begin position="2754"/>
        <end position="2855"/>
    </location>
</feature>
<feature type="domain" description="AGC-kinase C-terminal" evidence="7">
    <location>
        <begin position="206"/>
        <end position="290"/>
    </location>
</feature>
<feature type="region of interest" description="Disordered" evidence="6">
    <location>
        <begin position="973"/>
        <end position="1002"/>
    </location>
</feature>
<evidence type="ECO:0000313" key="8">
    <source>
        <dbReference type="EMBL" id="CAL1679086.1"/>
    </source>
</evidence>
<feature type="compositionally biased region" description="Polar residues" evidence="6">
    <location>
        <begin position="611"/>
        <end position="633"/>
    </location>
</feature>
<feature type="region of interest" description="Disordered" evidence="6">
    <location>
        <begin position="1223"/>
        <end position="1300"/>
    </location>
</feature>
<feature type="compositionally biased region" description="Polar residues" evidence="6">
    <location>
        <begin position="3393"/>
        <end position="3429"/>
    </location>
</feature>
<feature type="region of interest" description="Disordered" evidence="6">
    <location>
        <begin position="1375"/>
        <end position="1414"/>
    </location>
</feature>
<feature type="region of interest" description="Disordered" evidence="6">
    <location>
        <begin position="1039"/>
        <end position="1058"/>
    </location>
</feature>
<dbReference type="PROSITE" id="PS00028">
    <property type="entry name" value="ZINC_FINGER_C2H2_1"/>
    <property type="match status" value="1"/>
</dbReference>
<keyword evidence="5" id="KW-0067">ATP-binding</keyword>
<feature type="region of interest" description="Disordered" evidence="6">
    <location>
        <begin position="2580"/>
        <end position="2600"/>
    </location>
</feature>
<protein>
    <recommendedName>
        <fullName evidence="7">AGC-kinase C-terminal domain-containing protein</fullName>
    </recommendedName>
</protein>
<feature type="region of interest" description="Disordered" evidence="6">
    <location>
        <begin position="163"/>
        <end position="187"/>
    </location>
</feature>
<feature type="compositionally biased region" description="Basic residues" evidence="6">
    <location>
        <begin position="3446"/>
        <end position="3461"/>
    </location>
</feature>
<feature type="compositionally biased region" description="Basic and acidic residues" evidence="6">
    <location>
        <begin position="1248"/>
        <end position="1293"/>
    </location>
</feature>
<feature type="compositionally biased region" description="Basic and acidic residues" evidence="6">
    <location>
        <begin position="1320"/>
        <end position="1344"/>
    </location>
</feature>
<feature type="region of interest" description="Disordered" evidence="6">
    <location>
        <begin position="2267"/>
        <end position="2298"/>
    </location>
</feature>
<keyword evidence="4" id="KW-0418">Kinase</keyword>
<evidence type="ECO:0000259" key="7">
    <source>
        <dbReference type="PROSITE" id="PS51285"/>
    </source>
</evidence>